<feature type="non-terminal residue" evidence="1">
    <location>
        <position position="1"/>
    </location>
</feature>
<organism evidence="1 2">
    <name type="scientific">Scytalidium lignicola</name>
    <name type="common">Hyphomycete</name>
    <dbReference type="NCBI Taxonomy" id="5539"/>
    <lineage>
        <taxon>Eukaryota</taxon>
        <taxon>Fungi</taxon>
        <taxon>Dikarya</taxon>
        <taxon>Ascomycota</taxon>
        <taxon>Pezizomycotina</taxon>
        <taxon>Leotiomycetes</taxon>
        <taxon>Leotiomycetes incertae sedis</taxon>
        <taxon>Scytalidium</taxon>
    </lineage>
</organism>
<sequence length="126" mass="14166">MSSFCKRRSPAEWCNPEEFMRQSYDESFGEQCYLYIYLCASNDGTVSTLAKSQVELGASQRAYRIAIGLRPLQDPIIPFLDHAGDIQLLGTYAAQIGDSDLFFGRVVDPIKANIGLAQDWLKLYES</sequence>
<gene>
    <name evidence="1" type="ORF">B7463_g8678</name>
</gene>
<dbReference type="Proteomes" id="UP000258309">
    <property type="component" value="Unassembled WGS sequence"/>
</dbReference>
<protein>
    <submittedName>
        <fullName evidence="1">Uncharacterized protein</fullName>
    </submittedName>
</protein>
<evidence type="ECO:0000313" key="1">
    <source>
        <dbReference type="EMBL" id="RFU27678.1"/>
    </source>
</evidence>
<dbReference type="STRING" id="5539.A0A3E2H2N6"/>
<proteinExistence type="predicted"/>
<name>A0A3E2H2N6_SCYLI</name>
<feature type="non-terminal residue" evidence="1">
    <location>
        <position position="126"/>
    </location>
</feature>
<comment type="caution">
    <text evidence="1">The sequence shown here is derived from an EMBL/GenBank/DDBJ whole genome shotgun (WGS) entry which is preliminary data.</text>
</comment>
<keyword evidence="2" id="KW-1185">Reference proteome</keyword>
<evidence type="ECO:0000313" key="2">
    <source>
        <dbReference type="Proteomes" id="UP000258309"/>
    </source>
</evidence>
<dbReference type="AlphaFoldDB" id="A0A3E2H2N6"/>
<reference evidence="1 2" key="1">
    <citation type="submission" date="2018-05" db="EMBL/GenBank/DDBJ databases">
        <title>Draft genome sequence of Scytalidium lignicola DSM 105466, a ubiquitous saprotrophic fungus.</title>
        <authorList>
            <person name="Buettner E."/>
            <person name="Gebauer A.M."/>
            <person name="Hofrichter M."/>
            <person name="Liers C."/>
            <person name="Kellner H."/>
        </authorList>
    </citation>
    <scope>NUCLEOTIDE SEQUENCE [LARGE SCALE GENOMIC DNA]</scope>
    <source>
        <strain evidence="1 2">DSM 105466</strain>
    </source>
</reference>
<accession>A0A3E2H2N6</accession>
<dbReference type="EMBL" id="NCSJ02000195">
    <property type="protein sequence ID" value="RFU27678.1"/>
    <property type="molecule type" value="Genomic_DNA"/>
</dbReference>